<keyword evidence="4" id="KW-0325">Glycoprotein</keyword>
<dbReference type="GO" id="GO:0009897">
    <property type="term" value="C:external side of plasma membrane"/>
    <property type="evidence" value="ECO:0007669"/>
    <property type="project" value="TreeGrafter"/>
</dbReference>
<dbReference type="OrthoDB" id="5317514at2759"/>
<evidence type="ECO:0008006" key="10">
    <source>
        <dbReference type="Google" id="ProtNLM"/>
    </source>
</evidence>
<evidence type="ECO:0000313" key="9">
    <source>
        <dbReference type="Proteomes" id="UP000824540"/>
    </source>
</evidence>
<dbReference type="Gene3D" id="2.60.40.1460">
    <property type="entry name" value="Integrin domains. Chain A, domain 2"/>
    <property type="match status" value="1"/>
</dbReference>
<keyword evidence="3" id="KW-0472">Membrane</keyword>
<dbReference type="PANTHER" id="PTHR23220">
    <property type="entry name" value="INTEGRIN ALPHA"/>
    <property type="match status" value="1"/>
</dbReference>
<evidence type="ECO:0000256" key="4">
    <source>
        <dbReference type="ARBA" id="ARBA00023180"/>
    </source>
</evidence>
<gene>
    <name evidence="8" type="ORF">JZ751_027911</name>
</gene>
<dbReference type="GO" id="GO:0005178">
    <property type="term" value="F:integrin binding"/>
    <property type="evidence" value="ECO:0007669"/>
    <property type="project" value="TreeGrafter"/>
</dbReference>
<dbReference type="Proteomes" id="UP000824540">
    <property type="component" value="Unassembled WGS sequence"/>
</dbReference>
<dbReference type="Gene3D" id="2.60.40.1510">
    <property type="entry name" value="ntegrin, alpha v. Chain A, domain 3"/>
    <property type="match status" value="1"/>
</dbReference>
<dbReference type="PANTHER" id="PTHR23220:SF78">
    <property type="entry name" value="INTEGRIN ALPHA-4"/>
    <property type="match status" value="1"/>
</dbReference>
<comment type="subcellular location">
    <subcellularLocation>
        <location evidence="1">Membrane</location>
        <topology evidence="1">Single-pass type I membrane protein</topology>
    </subcellularLocation>
</comment>
<keyword evidence="9" id="KW-1185">Reference proteome</keyword>
<evidence type="ECO:0000256" key="5">
    <source>
        <dbReference type="SAM" id="SignalP"/>
    </source>
</evidence>
<comment type="caution">
    <text evidence="8">The sequence shown here is derived from an EMBL/GenBank/DDBJ whole genome shotgun (WGS) entry which is preliminary data.</text>
</comment>
<dbReference type="Pfam" id="PF20805">
    <property type="entry name" value="Integrin_A_Ig_2"/>
    <property type="match status" value="1"/>
</dbReference>
<dbReference type="GO" id="GO:0007229">
    <property type="term" value="P:integrin-mediated signaling pathway"/>
    <property type="evidence" value="ECO:0007669"/>
    <property type="project" value="UniProtKB-KW"/>
</dbReference>
<evidence type="ECO:0000256" key="2">
    <source>
        <dbReference type="ARBA" id="ARBA00023037"/>
    </source>
</evidence>
<accession>A0A8T2PCJ3</accession>
<evidence type="ECO:0000259" key="6">
    <source>
        <dbReference type="Pfam" id="PF08441"/>
    </source>
</evidence>
<feature type="domain" description="Integrin alpha first immunoglubulin-like" evidence="6">
    <location>
        <begin position="24"/>
        <end position="189"/>
    </location>
</feature>
<dbReference type="GO" id="GO:0033627">
    <property type="term" value="P:cell adhesion mediated by integrin"/>
    <property type="evidence" value="ECO:0007669"/>
    <property type="project" value="TreeGrafter"/>
</dbReference>
<dbReference type="AlphaFoldDB" id="A0A8T2PCJ3"/>
<proteinExistence type="predicted"/>
<sequence length="294" mass="33320">MRLVALFTKRWFVASAGIFLFDRTRAVVVVEAFMMLPPSVNRSQLLCSELGQPAVCIEASVCFIIKGRRISGHIGLLYNLTVDVQRKEGFPPRFYFTGNGTSNTTAGKIKVKHDQLTCVNHQAYMRPVLLFRALNRSQDCIHRDVRDIFTPIYFEAKYELAEHNVIKTGPVLQQREGQSNLVANKVGFTTSDLPHTFVLKTHKNMSYFALGNGKTIMLNVTLVNAGDDAFLPVLHLRYPNNLYFIKVLNAEERHVNCKPAEENKMPVGMDCSVGTLKARALCIRFSFRRKNTLY</sequence>
<keyword evidence="5" id="KW-0732">Signal</keyword>
<evidence type="ECO:0000259" key="7">
    <source>
        <dbReference type="Pfam" id="PF20805"/>
    </source>
</evidence>
<dbReference type="GO" id="GO:0007160">
    <property type="term" value="P:cell-matrix adhesion"/>
    <property type="evidence" value="ECO:0007669"/>
    <property type="project" value="TreeGrafter"/>
</dbReference>
<evidence type="ECO:0000256" key="1">
    <source>
        <dbReference type="ARBA" id="ARBA00004479"/>
    </source>
</evidence>
<dbReference type="EMBL" id="JAFBMS010000009">
    <property type="protein sequence ID" value="KAG9349466.1"/>
    <property type="molecule type" value="Genomic_DNA"/>
</dbReference>
<evidence type="ECO:0000313" key="8">
    <source>
        <dbReference type="EMBL" id="KAG9349466.1"/>
    </source>
</evidence>
<name>A0A8T2PCJ3_9TELE</name>
<dbReference type="Pfam" id="PF08441">
    <property type="entry name" value="Integrin_A_Ig_1"/>
    <property type="match status" value="1"/>
</dbReference>
<dbReference type="InterPro" id="IPR032695">
    <property type="entry name" value="Integrin_dom_sf"/>
</dbReference>
<keyword evidence="2" id="KW-0401">Integrin</keyword>
<feature type="domain" description="Integrin alpha second immunoglobulin-like" evidence="7">
    <location>
        <begin position="191"/>
        <end position="276"/>
    </location>
</feature>
<dbReference type="SUPFAM" id="SSF69179">
    <property type="entry name" value="Integrin domains"/>
    <property type="match status" value="2"/>
</dbReference>
<evidence type="ECO:0000256" key="3">
    <source>
        <dbReference type="ARBA" id="ARBA00023136"/>
    </source>
</evidence>
<dbReference type="InterPro" id="IPR048285">
    <property type="entry name" value="Integrin_alpha_Ig-like_2"/>
</dbReference>
<dbReference type="InterPro" id="IPR013649">
    <property type="entry name" value="Integrin_alpha_Ig-like_1"/>
</dbReference>
<dbReference type="GO" id="GO:0098609">
    <property type="term" value="P:cell-cell adhesion"/>
    <property type="evidence" value="ECO:0007669"/>
    <property type="project" value="TreeGrafter"/>
</dbReference>
<feature type="signal peptide" evidence="5">
    <location>
        <begin position="1"/>
        <end position="26"/>
    </location>
</feature>
<protein>
    <recommendedName>
        <fullName evidence="10">Integrin alpha-2 domain-containing protein</fullName>
    </recommendedName>
</protein>
<dbReference type="GO" id="GO:0008305">
    <property type="term" value="C:integrin complex"/>
    <property type="evidence" value="ECO:0007669"/>
    <property type="project" value="TreeGrafter"/>
</dbReference>
<organism evidence="8 9">
    <name type="scientific">Albula glossodonta</name>
    <name type="common">roundjaw bonefish</name>
    <dbReference type="NCBI Taxonomy" id="121402"/>
    <lineage>
        <taxon>Eukaryota</taxon>
        <taxon>Metazoa</taxon>
        <taxon>Chordata</taxon>
        <taxon>Craniata</taxon>
        <taxon>Vertebrata</taxon>
        <taxon>Euteleostomi</taxon>
        <taxon>Actinopterygii</taxon>
        <taxon>Neopterygii</taxon>
        <taxon>Teleostei</taxon>
        <taxon>Albuliformes</taxon>
        <taxon>Albulidae</taxon>
        <taxon>Albula</taxon>
    </lineage>
</organism>
<feature type="chain" id="PRO_5035917567" description="Integrin alpha-2 domain-containing protein" evidence="5">
    <location>
        <begin position="27"/>
        <end position="294"/>
    </location>
</feature>
<reference evidence="8" key="1">
    <citation type="thesis" date="2021" institute="BYU ScholarsArchive" country="Provo, UT, USA">
        <title>Applications of and Algorithms for Genome Assembly and Genomic Analyses with an Emphasis on Marine Teleosts.</title>
        <authorList>
            <person name="Pickett B.D."/>
        </authorList>
    </citation>
    <scope>NUCLEOTIDE SEQUENCE</scope>
    <source>
        <strain evidence="8">HI-2016</strain>
    </source>
</reference>